<dbReference type="PANTHER" id="PTHR31465:SF9">
    <property type="entry name" value="SPHINGOID LONG-CHAIN BASE TRANSPORTER RSB1"/>
    <property type="match status" value="1"/>
</dbReference>
<evidence type="ECO:0000256" key="7">
    <source>
        <dbReference type="ARBA" id="ARBA00037472"/>
    </source>
</evidence>
<evidence type="ECO:0000256" key="6">
    <source>
        <dbReference type="ARBA" id="ARBA00023136"/>
    </source>
</evidence>
<dbReference type="Pfam" id="PF04479">
    <property type="entry name" value="RTA1"/>
    <property type="match status" value="1"/>
</dbReference>
<keyword evidence="4 10" id="KW-1133">Transmembrane helix</keyword>
<organism evidence="11 12">
    <name type="scientific">Eeniella nana</name>
    <name type="common">Yeast</name>
    <name type="synonym">Brettanomyces nanus</name>
    <dbReference type="NCBI Taxonomy" id="13502"/>
    <lineage>
        <taxon>Eukaryota</taxon>
        <taxon>Fungi</taxon>
        <taxon>Dikarya</taxon>
        <taxon>Ascomycota</taxon>
        <taxon>Saccharomycotina</taxon>
        <taxon>Pichiomycetes</taxon>
        <taxon>Pichiales</taxon>
        <taxon>Pichiaceae</taxon>
        <taxon>Brettanomyces</taxon>
    </lineage>
</organism>
<feature type="transmembrane region" description="Helical" evidence="10">
    <location>
        <begin position="134"/>
        <end position="158"/>
    </location>
</feature>
<evidence type="ECO:0000256" key="2">
    <source>
        <dbReference type="ARBA" id="ARBA00009969"/>
    </source>
</evidence>
<dbReference type="AlphaFoldDB" id="A0A875S665"/>
<feature type="region of interest" description="Disordered" evidence="9">
    <location>
        <begin position="287"/>
        <end position="311"/>
    </location>
</feature>
<dbReference type="GO" id="GO:0005886">
    <property type="term" value="C:plasma membrane"/>
    <property type="evidence" value="ECO:0007669"/>
    <property type="project" value="UniProtKB-SubCell"/>
</dbReference>
<feature type="compositionally biased region" description="Acidic residues" evidence="9">
    <location>
        <begin position="287"/>
        <end position="296"/>
    </location>
</feature>
<dbReference type="EMBL" id="CP064813">
    <property type="protein sequence ID" value="QPG75229.1"/>
    <property type="molecule type" value="Genomic_DNA"/>
</dbReference>
<dbReference type="GeneID" id="62195980"/>
<feature type="transmembrane region" description="Helical" evidence="10">
    <location>
        <begin position="52"/>
        <end position="77"/>
    </location>
</feature>
<dbReference type="KEGG" id="bnn:FOA43_002579"/>
<proteinExistence type="inferred from homology"/>
<comment type="similarity">
    <text evidence="2">Belongs to the lipid-translocating exporter (LTE) (TC 9.A.26.1) family.</text>
</comment>
<accession>A0A875S665</accession>
<comment type="function">
    <text evidence="7">Catalyzes the ATP-dependent translocation of sphingoid long-chain bases (LCBs) from the cytoplasmic site toward the extracytoplasmic side of the membrane (flip-flop). Involved in the establishment of the functional lipid asymmetry of the plasma membrane. Regulates intracellular levels of LCBs, sphingolipid precursors that are growth inhibitory at increased levels.</text>
</comment>
<evidence type="ECO:0000256" key="1">
    <source>
        <dbReference type="ARBA" id="ARBA00004651"/>
    </source>
</evidence>
<feature type="transmembrane region" description="Helical" evidence="10">
    <location>
        <begin position="7"/>
        <end position="40"/>
    </location>
</feature>
<evidence type="ECO:0000256" key="8">
    <source>
        <dbReference type="ARBA" id="ARBA00041117"/>
    </source>
</evidence>
<dbReference type="RefSeq" id="XP_038778794.1">
    <property type="nucleotide sequence ID" value="XM_038922866.1"/>
</dbReference>
<keyword evidence="6 10" id="KW-0472">Membrane</keyword>
<comment type="subcellular location">
    <subcellularLocation>
        <location evidence="1">Cell membrane</location>
        <topology evidence="1">Multi-pass membrane protein</topology>
    </subcellularLocation>
</comment>
<evidence type="ECO:0000256" key="10">
    <source>
        <dbReference type="SAM" id="Phobius"/>
    </source>
</evidence>
<reference evidence="11" key="1">
    <citation type="submission" date="2020-10" db="EMBL/GenBank/DDBJ databases">
        <authorList>
            <person name="Roach M.J.R."/>
        </authorList>
    </citation>
    <scope>NUCLEOTIDE SEQUENCE</scope>
    <source>
        <strain evidence="11">CBS 1945</strain>
    </source>
</reference>
<evidence type="ECO:0000256" key="4">
    <source>
        <dbReference type="ARBA" id="ARBA00022989"/>
    </source>
</evidence>
<evidence type="ECO:0000256" key="5">
    <source>
        <dbReference type="ARBA" id="ARBA00023055"/>
    </source>
</evidence>
<dbReference type="GO" id="GO:0000324">
    <property type="term" value="C:fungal-type vacuole"/>
    <property type="evidence" value="ECO:0007669"/>
    <property type="project" value="TreeGrafter"/>
</dbReference>
<protein>
    <recommendedName>
        <fullName evidence="8">Sphingoid long-chain base transporter RSB1</fullName>
    </recommendedName>
</protein>
<name>A0A875S665_EENNA</name>
<gene>
    <name evidence="11" type="ORF">FOA43_002579</name>
</gene>
<keyword evidence="12" id="KW-1185">Reference proteome</keyword>
<sequence>MAIIYFCLIVIHAVFGVLAGDRFFPISFIIGCVLEFIGYVGRSLGYKDPTKLSWYVVQSLGIAVAPILFMAGIYNTFGESIPVFGSKYSVLKPTKYRYIFIVSDVISFVVQCSGGGLSAYLASTDNGSDVGTNIMVAALAFQVFSMSVFMFLVLLFFYRVHKARKMKTYVVVEDPKYRYLEREYSAIRKPRYFRGYVYAYFIATILVYIRCVYRVAEMSTGFTGPTSQKEVWFLVFDLLMIILAVGIVTIFYPGAALAKGRLRKWMIPEEIDARLVLELEPEMEQEMEQEMESEMEPETKLKKEQFRIRPL</sequence>
<dbReference type="GO" id="GO:0006869">
    <property type="term" value="P:lipid transport"/>
    <property type="evidence" value="ECO:0007669"/>
    <property type="project" value="UniProtKB-KW"/>
</dbReference>
<keyword evidence="5" id="KW-0813">Transport</keyword>
<feature type="compositionally biased region" description="Basic and acidic residues" evidence="9">
    <location>
        <begin position="297"/>
        <end position="311"/>
    </location>
</feature>
<evidence type="ECO:0000256" key="9">
    <source>
        <dbReference type="SAM" id="MobiDB-lite"/>
    </source>
</evidence>
<evidence type="ECO:0000313" key="12">
    <source>
        <dbReference type="Proteomes" id="UP000662931"/>
    </source>
</evidence>
<dbReference type="Proteomes" id="UP000662931">
    <property type="component" value="Chromosome 2"/>
</dbReference>
<feature type="transmembrane region" description="Helical" evidence="10">
    <location>
        <begin position="231"/>
        <end position="258"/>
    </location>
</feature>
<feature type="transmembrane region" description="Helical" evidence="10">
    <location>
        <begin position="197"/>
        <end position="216"/>
    </location>
</feature>
<dbReference type="InterPro" id="IPR007568">
    <property type="entry name" value="RTA1"/>
</dbReference>
<keyword evidence="3 10" id="KW-0812">Transmembrane</keyword>
<keyword evidence="5" id="KW-0445">Lipid transport</keyword>
<dbReference type="PANTHER" id="PTHR31465">
    <property type="entry name" value="PROTEIN RTA1-RELATED"/>
    <property type="match status" value="1"/>
</dbReference>
<evidence type="ECO:0000256" key="3">
    <source>
        <dbReference type="ARBA" id="ARBA00022692"/>
    </source>
</evidence>
<dbReference type="OrthoDB" id="3358017at2759"/>
<evidence type="ECO:0000313" key="11">
    <source>
        <dbReference type="EMBL" id="QPG75229.1"/>
    </source>
</evidence>